<feature type="region of interest" description="Disordered" evidence="1">
    <location>
        <begin position="473"/>
        <end position="577"/>
    </location>
</feature>
<feature type="transmembrane region" description="Helical" evidence="2">
    <location>
        <begin position="602"/>
        <end position="623"/>
    </location>
</feature>
<dbReference type="RefSeq" id="XP_004832457.1">
    <property type="nucleotide sequence ID" value="XM_004832400.1"/>
</dbReference>
<evidence type="ECO:0000313" key="4">
    <source>
        <dbReference type="Proteomes" id="UP000031512"/>
    </source>
</evidence>
<name>L1LCM8_THEEQ</name>
<dbReference type="VEuPathDB" id="PiroplasmaDB:BEWA_015660"/>
<dbReference type="KEGG" id="beq:BEWA_015660"/>
<dbReference type="AlphaFoldDB" id="L1LCM8"/>
<keyword evidence="2" id="KW-1133">Transmembrane helix</keyword>
<dbReference type="STRING" id="1537102.L1LCM8"/>
<reference evidence="3 4" key="1">
    <citation type="journal article" date="2012" name="BMC Genomics">
        <title>Comparative genomic analysis and phylogenetic position of Theileria equi.</title>
        <authorList>
            <person name="Kappmeyer L.S."/>
            <person name="Thiagarajan M."/>
            <person name="Herndon D.R."/>
            <person name="Ramsay J.D."/>
            <person name="Caler E."/>
            <person name="Djikeng A."/>
            <person name="Gillespie J.J."/>
            <person name="Lau A.O."/>
            <person name="Roalson E.H."/>
            <person name="Silva J.C."/>
            <person name="Silva M.G."/>
            <person name="Suarez C.E."/>
            <person name="Ueti M.W."/>
            <person name="Nene V.M."/>
            <person name="Mealey R.H."/>
            <person name="Knowles D.P."/>
            <person name="Brayton K.A."/>
        </authorList>
    </citation>
    <scope>NUCLEOTIDE SEQUENCE [LARGE SCALE GENOMIC DNA]</scope>
    <source>
        <strain evidence="3 4">WA</strain>
    </source>
</reference>
<keyword evidence="2" id="KW-0812">Transmembrane</keyword>
<keyword evidence="2" id="KW-0472">Membrane</keyword>
<feature type="compositionally biased region" description="Acidic residues" evidence="1">
    <location>
        <begin position="501"/>
        <end position="520"/>
    </location>
</feature>
<protein>
    <submittedName>
        <fullName evidence="3">Uncharacterized protein</fullName>
    </submittedName>
</protein>
<evidence type="ECO:0000313" key="3">
    <source>
        <dbReference type="EMBL" id="EKX73005.1"/>
    </source>
</evidence>
<sequence>MSDRWLQLNLKNKCDNNACSCSGNKPGGLDSKRETRIESITGFVQYTHKYKEGFKLLPNLGDGERLELQQNHQEIKEVTEVSVYYWDKDKDCNTPLLLRIIKNGETHSPIYYKRYDENEEEGNPDPKVWKLYNNSNSTSLQDLLDDRNLGRNNVFPLYLDQPTKHFESTSNIAKSINVQLAGSPSRLPGSDYIVAEYKLNGQGETRFSRVMLDKDKVNGIEIPADAITNIRLYSSSINDSKVPVMVEFVGPNGGNSKWFHTQGANGTQWGEDAGSSGFYTGKGNLLSQLTEQFTKRLDGFVCEHHNGVTIDLSHGVSTGNERQYCCEEHGGKKGGKVSVKTENIALNTAPGNFITVYKHHVEEGHKIADIKFYQDDNDSKRRRIWSNKLRLPIPGPVDIYTFYSGNNPELIYVYGAGGKSPVKGWFRRDSSGYGATWKRTYKKLRGIRKDEIDRKQLNCQQWTALAEVLKKRGTDLPGCTPETAQPSTVARAEDPAGELGLEPEDEEEDGSGDEQSSDDSDSARVNSAPGKDGPKPDVAGESGANAGGGGASRSSDDGTTTSETTTPTSSATNAVHSAAISSTASGVSTPQPPEKLFAETTLGLGVIVSSVFGGSGLTGFLGYKGYSLYKNFKGDPWVRQI</sequence>
<evidence type="ECO:0000256" key="1">
    <source>
        <dbReference type="SAM" id="MobiDB-lite"/>
    </source>
</evidence>
<evidence type="ECO:0000256" key="2">
    <source>
        <dbReference type="SAM" id="Phobius"/>
    </source>
</evidence>
<proteinExistence type="predicted"/>
<gene>
    <name evidence="3" type="ORF">BEWA_015660</name>
</gene>
<dbReference type="EMBL" id="ACOU01000004">
    <property type="protein sequence ID" value="EKX73005.1"/>
    <property type="molecule type" value="Genomic_DNA"/>
</dbReference>
<comment type="caution">
    <text evidence="3">The sequence shown here is derived from an EMBL/GenBank/DDBJ whole genome shotgun (WGS) entry which is preliminary data.</text>
</comment>
<keyword evidence="4" id="KW-1185">Reference proteome</keyword>
<dbReference type="GeneID" id="15802669"/>
<accession>L1LCM8</accession>
<dbReference type="Proteomes" id="UP000031512">
    <property type="component" value="Unassembled WGS sequence"/>
</dbReference>
<organism evidence="3 4">
    <name type="scientific">Theileria equi strain WA</name>
    <dbReference type="NCBI Taxonomy" id="1537102"/>
    <lineage>
        <taxon>Eukaryota</taxon>
        <taxon>Sar</taxon>
        <taxon>Alveolata</taxon>
        <taxon>Apicomplexa</taxon>
        <taxon>Aconoidasida</taxon>
        <taxon>Piroplasmida</taxon>
        <taxon>Theileriidae</taxon>
        <taxon>Theileria</taxon>
    </lineage>
</organism>
<feature type="compositionally biased region" description="Low complexity" evidence="1">
    <location>
        <begin position="557"/>
        <end position="574"/>
    </location>
</feature>